<dbReference type="Proteomes" id="UP000644699">
    <property type="component" value="Unassembled WGS sequence"/>
</dbReference>
<dbReference type="RefSeq" id="WP_188907477.1">
    <property type="nucleotide sequence ID" value="NZ_BMIQ01000002.1"/>
</dbReference>
<gene>
    <name evidence="5" type="ORF">GCM10011390_13370</name>
</gene>
<dbReference type="SUPFAM" id="SSF100950">
    <property type="entry name" value="NagB/RpiA/CoA transferase-like"/>
    <property type="match status" value="1"/>
</dbReference>
<accession>A0A917E2B0</accession>
<keyword evidence="3" id="KW-0804">Transcription</keyword>
<dbReference type="PROSITE" id="PS51000">
    <property type="entry name" value="HTH_DEOR_2"/>
    <property type="match status" value="1"/>
</dbReference>
<dbReference type="InterPro" id="IPR014036">
    <property type="entry name" value="DeoR-like_C"/>
</dbReference>
<reference evidence="5" key="2">
    <citation type="submission" date="2020-09" db="EMBL/GenBank/DDBJ databases">
        <authorList>
            <person name="Sun Q."/>
            <person name="Zhou Y."/>
        </authorList>
    </citation>
    <scope>NUCLEOTIDE SEQUENCE</scope>
    <source>
        <strain evidence="5">CGMCC 1.15367</strain>
    </source>
</reference>
<evidence type="ECO:0000256" key="1">
    <source>
        <dbReference type="ARBA" id="ARBA00023015"/>
    </source>
</evidence>
<comment type="caution">
    <text evidence="5">The sequence shown here is derived from an EMBL/GenBank/DDBJ whole genome shotgun (WGS) entry which is preliminary data.</text>
</comment>
<dbReference type="SUPFAM" id="SSF46785">
    <property type="entry name" value="Winged helix' DNA-binding domain"/>
    <property type="match status" value="1"/>
</dbReference>
<keyword evidence="2" id="KW-0238">DNA-binding</keyword>
<dbReference type="GO" id="GO:0003677">
    <property type="term" value="F:DNA binding"/>
    <property type="evidence" value="ECO:0007669"/>
    <property type="project" value="UniProtKB-KW"/>
</dbReference>
<proteinExistence type="predicted"/>
<dbReference type="InterPro" id="IPR050313">
    <property type="entry name" value="Carb_Metab_HTH_regulators"/>
</dbReference>
<dbReference type="GO" id="GO:0003700">
    <property type="term" value="F:DNA-binding transcription factor activity"/>
    <property type="evidence" value="ECO:0007669"/>
    <property type="project" value="InterPro"/>
</dbReference>
<dbReference type="InterPro" id="IPR037171">
    <property type="entry name" value="NagB/RpiA_transferase-like"/>
</dbReference>
<name>A0A917E2B0_9HYPH</name>
<dbReference type="SMART" id="SM01134">
    <property type="entry name" value="DeoRC"/>
    <property type="match status" value="1"/>
</dbReference>
<reference evidence="5" key="1">
    <citation type="journal article" date="2014" name="Int. J. Syst. Evol. Microbiol.">
        <title>Complete genome sequence of Corynebacterium casei LMG S-19264T (=DSM 44701T), isolated from a smear-ripened cheese.</title>
        <authorList>
            <consortium name="US DOE Joint Genome Institute (JGI-PGF)"/>
            <person name="Walter F."/>
            <person name="Albersmeier A."/>
            <person name="Kalinowski J."/>
            <person name="Ruckert C."/>
        </authorList>
    </citation>
    <scope>NUCLEOTIDE SEQUENCE</scope>
    <source>
        <strain evidence="5">CGMCC 1.15367</strain>
    </source>
</reference>
<evidence type="ECO:0000313" key="5">
    <source>
        <dbReference type="EMBL" id="GGD95940.1"/>
    </source>
</evidence>
<dbReference type="EMBL" id="BMIQ01000002">
    <property type="protein sequence ID" value="GGD95940.1"/>
    <property type="molecule type" value="Genomic_DNA"/>
</dbReference>
<evidence type="ECO:0000256" key="2">
    <source>
        <dbReference type="ARBA" id="ARBA00023125"/>
    </source>
</evidence>
<dbReference type="InterPro" id="IPR036390">
    <property type="entry name" value="WH_DNA-bd_sf"/>
</dbReference>
<dbReference type="Pfam" id="PF08220">
    <property type="entry name" value="HTH_DeoR"/>
    <property type="match status" value="1"/>
</dbReference>
<keyword evidence="1" id="KW-0805">Transcription regulation</keyword>
<organism evidence="5 6">
    <name type="scientific">Aureimonas endophytica</name>
    <dbReference type="NCBI Taxonomy" id="2027858"/>
    <lineage>
        <taxon>Bacteria</taxon>
        <taxon>Pseudomonadati</taxon>
        <taxon>Pseudomonadota</taxon>
        <taxon>Alphaproteobacteria</taxon>
        <taxon>Hyphomicrobiales</taxon>
        <taxon>Aurantimonadaceae</taxon>
        <taxon>Aureimonas</taxon>
    </lineage>
</organism>
<dbReference type="Pfam" id="PF00455">
    <property type="entry name" value="DeoRC"/>
    <property type="match status" value="1"/>
</dbReference>
<dbReference type="InterPro" id="IPR001034">
    <property type="entry name" value="DeoR_HTH"/>
</dbReference>
<dbReference type="InterPro" id="IPR018356">
    <property type="entry name" value="Tscrpt_reg_HTH_DeoR_CS"/>
</dbReference>
<dbReference type="AlphaFoldDB" id="A0A917E2B0"/>
<dbReference type="PANTHER" id="PTHR30363:SF55">
    <property type="entry name" value="HTH-TYPE TRANSCRIPTIONAL REGULATOR ULAR"/>
    <property type="match status" value="1"/>
</dbReference>
<evidence type="ECO:0000256" key="3">
    <source>
        <dbReference type="ARBA" id="ARBA00023163"/>
    </source>
</evidence>
<dbReference type="SMART" id="SM00420">
    <property type="entry name" value="HTH_DEOR"/>
    <property type="match status" value="1"/>
</dbReference>
<sequence length="270" mass="28624">MHEVERHRIILSAVQGRSVAGVAELAELTGASEATIRRDIAALALEKKLRKVRGGAEALAPSPYGRIGGPSLAACEALNRREKRMIARAAVALCAEGDSVIINGGTTTFQMVHPLTALKLQVMTNSFQIAEHLIRHSKCTVLVPAGAIYPEQGLIISPFETDGIANFAARKMFMGCRGISALGIAEADPLIVQSEQRLMRQADEIVVLADASKFKARSSMLVASLERVGTIVTDDGIEDAAAQMIEAAGVRLIVAERAAEAPGEDEAFAA</sequence>
<dbReference type="PANTHER" id="PTHR30363">
    <property type="entry name" value="HTH-TYPE TRANSCRIPTIONAL REGULATOR SRLR-RELATED"/>
    <property type="match status" value="1"/>
</dbReference>
<evidence type="ECO:0000259" key="4">
    <source>
        <dbReference type="PROSITE" id="PS51000"/>
    </source>
</evidence>
<evidence type="ECO:0000313" key="6">
    <source>
        <dbReference type="Proteomes" id="UP000644699"/>
    </source>
</evidence>
<feature type="domain" description="HTH deoR-type" evidence="4">
    <location>
        <begin position="3"/>
        <end position="58"/>
    </location>
</feature>
<protein>
    <submittedName>
        <fullName evidence="5">DeoR family transcriptional regulator</fullName>
    </submittedName>
</protein>
<dbReference type="PROSITE" id="PS00894">
    <property type="entry name" value="HTH_DEOR_1"/>
    <property type="match status" value="1"/>
</dbReference>
<keyword evidence="6" id="KW-1185">Reference proteome</keyword>